<name>A0A3N1XTU2_9FIRM</name>
<evidence type="ECO:0000259" key="1">
    <source>
        <dbReference type="Pfam" id="PF22696"/>
    </source>
</evidence>
<dbReference type="Pfam" id="PF22696">
    <property type="entry name" value="Putative_PNPOx_2"/>
    <property type="match status" value="1"/>
</dbReference>
<protein>
    <submittedName>
        <fullName evidence="2">Pyridoxamine 5'-phosphate oxidase</fullName>
    </submittedName>
</protein>
<feature type="domain" description="Pyridoxamine 5'-phosphate oxidase-like" evidence="1">
    <location>
        <begin position="10"/>
        <end position="132"/>
    </location>
</feature>
<organism evidence="2 3">
    <name type="scientific">Mobilisporobacter senegalensis</name>
    <dbReference type="NCBI Taxonomy" id="1329262"/>
    <lineage>
        <taxon>Bacteria</taxon>
        <taxon>Bacillati</taxon>
        <taxon>Bacillota</taxon>
        <taxon>Clostridia</taxon>
        <taxon>Lachnospirales</taxon>
        <taxon>Lachnospiraceae</taxon>
        <taxon>Mobilisporobacter</taxon>
    </lineage>
</organism>
<dbReference type="Gene3D" id="2.30.110.10">
    <property type="entry name" value="Electron Transport, Fmn-binding Protein, Chain A"/>
    <property type="match status" value="1"/>
</dbReference>
<dbReference type="AlphaFoldDB" id="A0A3N1XTU2"/>
<comment type="caution">
    <text evidence="2">The sequence shown here is derived from an EMBL/GenBank/DDBJ whole genome shotgun (WGS) entry which is preliminary data.</text>
</comment>
<dbReference type="OrthoDB" id="2146997at2"/>
<keyword evidence="3" id="KW-1185">Reference proteome</keyword>
<evidence type="ECO:0000313" key="3">
    <source>
        <dbReference type="Proteomes" id="UP000273083"/>
    </source>
</evidence>
<dbReference type="EMBL" id="RJVG01000004">
    <property type="protein sequence ID" value="ROR28592.1"/>
    <property type="molecule type" value="Genomic_DNA"/>
</dbReference>
<proteinExistence type="predicted"/>
<dbReference type="InterPro" id="IPR012349">
    <property type="entry name" value="Split_barrel_FMN-bd"/>
</dbReference>
<reference evidence="2 3" key="1">
    <citation type="submission" date="2018-11" db="EMBL/GenBank/DDBJ databases">
        <title>Genomic Encyclopedia of Type Strains, Phase IV (KMG-IV): sequencing the most valuable type-strain genomes for metagenomic binning, comparative biology and taxonomic classification.</title>
        <authorList>
            <person name="Goeker M."/>
        </authorList>
    </citation>
    <scope>NUCLEOTIDE SEQUENCE [LARGE SCALE GENOMIC DNA]</scope>
    <source>
        <strain evidence="2 3">DSM 26537</strain>
    </source>
</reference>
<dbReference type="InterPro" id="IPR055196">
    <property type="entry name" value="Putative_PNPOx_2"/>
</dbReference>
<dbReference type="Proteomes" id="UP000273083">
    <property type="component" value="Unassembled WGS sequence"/>
</dbReference>
<accession>A0A3N1XTU2</accession>
<gene>
    <name evidence="2" type="ORF">EDD66_104179</name>
</gene>
<evidence type="ECO:0000313" key="2">
    <source>
        <dbReference type="EMBL" id="ROR28592.1"/>
    </source>
</evidence>
<dbReference type="RefSeq" id="WP_123609092.1">
    <property type="nucleotide sequence ID" value="NZ_RJVG01000004.1"/>
</dbReference>
<sequence>MDFLKEFDRIMETTNEIALATSIDNMPNVRIVNFYYDTLKNGIIYFATFKNCTKIQEFDKNNKIALTTIPHGSSEQIRIGNGTVQKSELTIFDLKDVFVKKLPNYEAIIEQAGRALELYEIHFNEASVILDIDKRGKINF</sequence>
<dbReference type="SUPFAM" id="SSF50475">
    <property type="entry name" value="FMN-binding split barrel"/>
    <property type="match status" value="1"/>
</dbReference>